<feature type="region of interest" description="Disordered" evidence="5">
    <location>
        <begin position="1"/>
        <end position="48"/>
    </location>
</feature>
<dbReference type="GO" id="GO:0008168">
    <property type="term" value="F:methyltransferase activity"/>
    <property type="evidence" value="ECO:0007669"/>
    <property type="project" value="UniProtKB-KW"/>
</dbReference>
<feature type="compositionally biased region" description="Pro residues" evidence="5">
    <location>
        <begin position="21"/>
        <end position="30"/>
    </location>
</feature>
<proteinExistence type="inferred from homology"/>
<organism evidence="7 8">
    <name type="scientific">Crotalus adamanteus</name>
    <name type="common">Eastern diamondback rattlesnake</name>
    <dbReference type="NCBI Taxonomy" id="8729"/>
    <lineage>
        <taxon>Eukaryota</taxon>
        <taxon>Metazoa</taxon>
        <taxon>Chordata</taxon>
        <taxon>Craniata</taxon>
        <taxon>Vertebrata</taxon>
        <taxon>Euteleostomi</taxon>
        <taxon>Lepidosauria</taxon>
        <taxon>Squamata</taxon>
        <taxon>Bifurcata</taxon>
        <taxon>Unidentata</taxon>
        <taxon>Episquamata</taxon>
        <taxon>Toxicofera</taxon>
        <taxon>Serpentes</taxon>
        <taxon>Colubroidea</taxon>
        <taxon>Viperidae</taxon>
        <taxon>Crotalinae</taxon>
        <taxon>Crotalus</taxon>
    </lineage>
</organism>
<evidence type="ECO:0000313" key="7">
    <source>
        <dbReference type="EMBL" id="KAK9393295.1"/>
    </source>
</evidence>
<dbReference type="InterPro" id="IPR019410">
    <property type="entry name" value="Methyltransf_16"/>
</dbReference>
<evidence type="ECO:0000256" key="1">
    <source>
        <dbReference type="ARBA" id="ARBA00005511"/>
    </source>
</evidence>
<dbReference type="PANTHER" id="PTHR14614:SF130">
    <property type="entry name" value="PROTEIN-LYSINE N-METHYLTRANSFERASE EEF2KMT"/>
    <property type="match status" value="1"/>
</dbReference>
<keyword evidence="4" id="KW-0949">S-adenosyl-L-methionine</keyword>
<dbReference type="AlphaFoldDB" id="A0AAW1AV29"/>
<dbReference type="EMBL" id="JAOTOJ010000014">
    <property type="protein sequence ID" value="KAK9393295.1"/>
    <property type="molecule type" value="Genomic_DNA"/>
</dbReference>
<evidence type="ECO:0000256" key="3">
    <source>
        <dbReference type="ARBA" id="ARBA00022679"/>
    </source>
</evidence>
<dbReference type="Pfam" id="PF14904">
    <property type="entry name" value="FAM86"/>
    <property type="match status" value="1"/>
</dbReference>
<dbReference type="InterPro" id="IPR029426">
    <property type="entry name" value="FAM86_N"/>
</dbReference>
<keyword evidence="8" id="KW-1185">Reference proteome</keyword>
<dbReference type="InterPro" id="IPR029063">
    <property type="entry name" value="SAM-dependent_MTases_sf"/>
</dbReference>
<accession>A0AAW1AV29</accession>
<keyword evidence="3" id="KW-0808">Transferase</keyword>
<dbReference type="GO" id="GO:0032259">
    <property type="term" value="P:methylation"/>
    <property type="evidence" value="ECO:0007669"/>
    <property type="project" value="UniProtKB-KW"/>
</dbReference>
<sequence length="389" mass="43941">MDTAASPPAHRLPPSQMRAHAPPPRNLPPPHLRKAKGTEEEPMEEGGQALEGKAALGFQRGFLAGKRLSQLPWQSLEEILKHSKDSSPFLAILQKTVFHPLCLKYPPSVQYRRRFLSELIKKHESTCAEPLDQLYEALGDVLKTEETTHCYKNYLLPSGDAITLRENVAIVSQGTTGLVTWDAGLYLAEWALENSEVFRSRRILELGSGIGLTGIAICKACHPREYIFSDHHGGVLQQLSENIQLNGLALQPDSCSHRAKESCNHQDNLDDDLEDDQVRTSVKELDWNLVSKDELAKLQADVILAADVVYDPEVSQHLIGVLQKVPRDRRNRETPDVYIAFNIRNPDTYRDFQMQLDKVEIGWQIVPTSWKNLFPYDQHATIVILRLHV</sequence>
<dbReference type="GO" id="GO:0032991">
    <property type="term" value="C:protein-containing complex"/>
    <property type="evidence" value="ECO:0007669"/>
    <property type="project" value="TreeGrafter"/>
</dbReference>
<comment type="caution">
    <text evidence="7">The sequence shown here is derived from an EMBL/GenBank/DDBJ whole genome shotgun (WGS) entry which is preliminary data.</text>
</comment>
<comment type="similarity">
    <text evidence="1">Belongs to the class I-like SAM-binding methyltransferase superfamily. EEF2KMT family.</text>
</comment>
<feature type="domain" description="FAM86 N-terminal" evidence="6">
    <location>
        <begin position="57"/>
        <end position="141"/>
    </location>
</feature>
<evidence type="ECO:0000256" key="5">
    <source>
        <dbReference type="SAM" id="MobiDB-lite"/>
    </source>
</evidence>
<reference evidence="7 8" key="1">
    <citation type="journal article" date="2024" name="Proc. Natl. Acad. Sci. U.S.A.">
        <title>The genetic regulatory architecture and epigenomic basis for age-related changes in rattlesnake venom.</title>
        <authorList>
            <person name="Hogan M.P."/>
            <person name="Holding M.L."/>
            <person name="Nystrom G.S."/>
            <person name="Colston T.J."/>
            <person name="Bartlett D.A."/>
            <person name="Mason A.J."/>
            <person name="Ellsworth S.A."/>
            <person name="Rautsaw R.M."/>
            <person name="Lawrence K.C."/>
            <person name="Strickland J.L."/>
            <person name="He B."/>
            <person name="Fraser P."/>
            <person name="Margres M.J."/>
            <person name="Gilbert D.M."/>
            <person name="Gibbs H.L."/>
            <person name="Parkinson C.L."/>
            <person name="Rokyta D.R."/>
        </authorList>
    </citation>
    <scope>NUCLEOTIDE SEQUENCE [LARGE SCALE GENOMIC DNA]</scope>
    <source>
        <strain evidence="7">DRR0105</strain>
    </source>
</reference>
<dbReference type="PANTHER" id="PTHR14614">
    <property type="entry name" value="HEPATOCELLULAR CARCINOMA-ASSOCIATED ANTIGEN"/>
    <property type="match status" value="1"/>
</dbReference>
<dbReference type="Pfam" id="PF10294">
    <property type="entry name" value="Methyltransf_16"/>
    <property type="match status" value="2"/>
</dbReference>
<evidence type="ECO:0000259" key="6">
    <source>
        <dbReference type="Pfam" id="PF14904"/>
    </source>
</evidence>
<dbReference type="Gene3D" id="3.40.50.150">
    <property type="entry name" value="Vaccinia Virus protein VP39"/>
    <property type="match status" value="1"/>
</dbReference>
<keyword evidence="2" id="KW-0489">Methyltransferase</keyword>
<evidence type="ECO:0000256" key="4">
    <source>
        <dbReference type="ARBA" id="ARBA00022691"/>
    </source>
</evidence>
<gene>
    <name evidence="7" type="ORF">NXF25_016557</name>
</gene>
<protein>
    <submittedName>
        <fullName evidence="7">Protein-lysine N-methyltransferase EEF2KMT-like</fullName>
    </submittedName>
</protein>
<dbReference type="SUPFAM" id="SSF53335">
    <property type="entry name" value="S-adenosyl-L-methionine-dependent methyltransferases"/>
    <property type="match status" value="1"/>
</dbReference>
<dbReference type="Proteomes" id="UP001474421">
    <property type="component" value="Unassembled WGS sequence"/>
</dbReference>
<name>A0AAW1AV29_CROAD</name>
<evidence type="ECO:0000256" key="2">
    <source>
        <dbReference type="ARBA" id="ARBA00022603"/>
    </source>
</evidence>
<evidence type="ECO:0000313" key="8">
    <source>
        <dbReference type="Proteomes" id="UP001474421"/>
    </source>
</evidence>